<dbReference type="Gene3D" id="3.40.50.300">
    <property type="entry name" value="P-loop containing nucleotide triphosphate hydrolases"/>
    <property type="match status" value="1"/>
</dbReference>
<dbReference type="RefSeq" id="XP_055901391.1">
    <property type="nucleotide sequence ID" value="XM_056045416.1"/>
</dbReference>
<proteinExistence type="predicted"/>
<name>A0A9W3BPD1_BIOGL</name>
<dbReference type="OMA" id="ADLIWHR"/>
<organism evidence="1 2">
    <name type="scientific">Biomphalaria glabrata</name>
    <name type="common">Bloodfluke planorb</name>
    <name type="synonym">Freshwater snail</name>
    <dbReference type="NCBI Taxonomy" id="6526"/>
    <lineage>
        <taxon>Eukaryota</taxon>
        <taxon>Metazoa</taxon>
        <taxon>Spiralia</taxon>
        <taxon>Lophotrochozoa</taxon>
        <taxon>Mollusca</taxon>
        <taxon>Gastropoda</taxon>
        <taxon>Heterobranchia</taxon>
        <taxon>Euthyneura</taxon>
        <taxon>Panpulmonata</taxon>
        <taxon>Hygrophila</taxon>
        <taxon>Lymnaeoidea</taxon>
        <taxon>Planorbidae</taxon>
        <taxon>Biomphalaria</taxon>
    </lineage>
</organism>
<dbReference type="InterPro" id="IPR027417">
    <property type="entry name" value="P-loop_NTPase"/>
</dbReference>
<dbReference type="AlphaFoldDB" id="A0A9W3BPD1"/>
<dbReference type="OrthoDB" id="5829348at2759"/>
<evidence type="ECO:0000313" key="1">
    <source>
        <dbReference type="Proteomes" id="UP001165740"/>
    </source>
</evidence>
<reference evidence="2" key="1">
    <citation type="submission" date="2025-08" db="UniProtKB">
        <authorList>
            <consortium name="RefSeq"/>
        </authorList>
    </citation>
    <scope>IDENTIFICATION</scope>
</reference>
<dbReference type="SUPFAM" id="SSF52540">
    <property type="entry name" value="P-loop containing nucleoside triphosphate hydrolases"/>
    <property type="match status" value="1"/>
</dbReference>
<evidence type="ECO:0000313" key="2">
    <source>
        <dbReference type="RefSeq" id="XP_055901391.1"/>
    </source>
</evidence>
<protein>
    <submittedName>
        <fullName evidence="2">Uncharacterized protein LOC106065510</fullName>
    </submittedName>
</protein>
<dbReference type="Proteomes" id="UP001165740">
    <property type="component" value="Chromosome 10"/>
</dbReference>
<accession>A0A9W3BPD1</accession>
<dbReference type="GeneID" id="106065510"/>
<sequence length="418" mass="47162">MGCGGYSKITKPDANGAVNRKITKDQVHVDLGNKVKVNENGSTIIFVYGGPGSKKGRLVSELAEVFDFTFINVEKLMLQKLTEHRQEVDQKDQGDRKESVQELKKMLEDDPSTISLSWILREVTAVVDTNPKGRYLVDMMPNLKYIIRTANFSQDCSSNMAVFEKKYPVSFSLYFSMISNGKTKGAKKVEEVVKEEKEEEKPGFQTDEVDLSRTKRRALMFENSVKSFLDYFEKSDRLMLVDASCKNADVISSKVCEVFSQLGLRNLKLVNTVLIFIFDSKVVDFELLQEHDVEYIRLEEPGTKLSVATLDEAIKSFVNTLNHKEHKTFVIDLSATEITKNTPVQVEKTSIVFVNEASLDHYFDLPGCTGMFKTVSSLENAVCIFPADTEQSLCKKIAIAFNNEFSVSRDIGESHEHS</sequence>
<keyword evidence="1" id="KW-1185">Reference proteome</keyword>
<gene>
    <name evidence="2" type="primary">LOC106065510</name>
</gene>